<name>A0A2G8RZP2_9APHY</name>
<gene>
    <name evidence="1" type="ORF">GSI_10120</name>
</gene>
<dbReference type="OrthoDB" id="3045389at2759"/>
<reference evidence="1 2" key="1">
    <citation type="journal article" date="2015" name="Sci. Rep.">
        <title>Chromosome-level genome map provides insights into diverse defense mechanisms in the medicinal fungus Ganoderma sinense.</title>
        <authorList>
            <person name="Zhu Y."/>
            <person name="Xu J."/>
            <person name="Sun C."/>
            <person name="Zhou S."/>
            <person name="Xu H."/>
            <person name="Nelson D.R."/>
            <person name="Qian J."/>
            <person name="Song J."/>
            <person name="Luo H."/>
            <person name="Xiang L."/>
            <person name="Li Y."/>
            <person name="Xu Z."/>
            <person name="Ji A."/>
            <person name="Wang L."/>
            <person name="Lu S."/>
            <person name="Hayward A."/>
            <person name="Sun W."/>
            <person name="Li X."/>
            <person name="Schwartz D.C."/>
            <person name="Wang Y."/>
            <person name="Chen S."/>
        </authorList>
    </citation>
    <scope>NUCLEOTIDE SEQUENCE [LARGE SCALE GENOMIC DNA]</scope>
    <source>
        <strain evidence="1 2">ZZ0214-1</strain>
    </source>
</reference>
<sequence length="164" mass="18779">MAEDDAEQPTRHPQFYFKNSTHVFQAGTKLYKLHAELLARRIYLFEGMLSEDIGDDNAEMARPKLRIGVGEGISDEKPIVMDMGMATCDEFDALLDHIYDSENNKQYSLMYLVAVLKLSHQWGCSSGEDFSMRRLKDIEMSVPAALRLRLARVHGIHDWLKPAF</sequence>
<evidence type="ECO:0000313" key="2">
    <source>
        <dbReference type="Proteomes" id="UP000230002"/>
    </source>
</evidence>
<keyword evidence="2" id="KW-1185">Reference proteome</keyword>
<dbReference type="EMBL" id="AYKW01000034">
    <property type="protein sequence ID" value="PIL26982.1"/>
    <property type="molecule type" value="Genomic_DNA"/>
</dbReference>
<evidence type="ECO:0008006" key="3">
    <source>
        <dbReference type="Google" id="ProtNLM"/>
    </source>
</evidence>
<evidence type="ECO:0000313" key="1">
    <source>
        <dbReference type="EMBL" id="PIL26982.1"/>
    </source>
</evidence>
<dbReference type="Proteomes" id="UP000230002">
    <property type="component" value="Unassembled WGS sequence"/>
</dbReference>
<dbReference type="AlphaFoldDB" id="A0A2G8RZP2"/>
<accession>A0A2G8RZP2</accession>
<comment type="caution">
    <text evidence="1">The sequence shown here is derived from an EMBL/GenBank/DDBJ whole genome shotgun (WGS) entry which is preliminary data.</text>
</comment>
<proteinExistence type="predicted"/>
<organism evidence="1 2">
    <name type="scientific">Ganoderma sinense ZZ0214-1</name>
    <dbReference type="NCBI Taxonomy" id="1077348"/>
    <lineage>
        <taxon>Eukaryota</taxon>
        <taxon>Fungi</taxon>
        <taxon>Dikarya</taxon>
        <taxon>Basidiomycota</taxon>
        <taxon>Agaricomycotina</taxon>
        <taxon>Agaricomycetes</taxon>
        <taxon>Polyporales</taxon>
        <taxon>Polyporaceae</taxon>
        <taxon>Ganoderma</taxon>
    </lineage>
</organism>
<protein>
    <recommendedName>
        <fullName evidence="3">BTB domain-containing protein</fullName>
    </recommendedName>
</protein>